<dbReference type="EMBL" id="CABIJS010000697">
    <property type="protein sequence ID" value="VUZ55945.1"/>
    <property type="molecule type" value="Genomic_DNA"/>
</dbReference>
<dbReference type="InterPro" id="IPR008389">
    <property type="entry name" value="ATPase_V0-cplx_e1/e2_su"/>
</dbReference>
<dbReference type="GO" id="GO:0046961">
    <property type="term" value="F:proton-transporting ATPase activity, rotational mechanism"/>
    <property type="evidence" value="ECO:0007669"/>
    <property type="project" value="InterPro"/>
</dbReference>
<reference evidence="10 11" key="1">
    <citation type="submission" date="2019-07" db="EMBL/GenBank/DDBJ databases">
        <authorList>
            <person name="Jastrzebski P J."/>
            <person name="Paukszto L."/>
            <person name="Jastrzebski P J."/>
        </authorList>
    </citation>
    <scope>NUCLEOTIDE SEQUENCE [LARGE SCALE GENOMIC DNA]</scope>
    <source>
        <strain evidence="10 11">WMS-il1</strain>
    </source>
</reference>
<evidence type="ECO:0000256" key="3">
    <source>
        <dbReference type="ARBA" id="ARBA00022448"/>
    </source>
</evidence>
<protein>
    <recommendedName>
        <fullName evidence="12">V-type proton ATPase subunit</fullName>
    </recommendedName>
</protein>
<dbReference type="PANTHER" id="PTHR12263">
    <property type="entry name" value="VACUOLAR ATP SYNTHASE SUBUNIT H"/>
    <property type="match status" value="1"/>
</dbReference>
<comment type="similarity">
    <text evidence="2">Belongs to the V-ATPase e1/e2 subunit family.</text>
</comment>
<evidence type="ECO:0000256" key="7">
    <source>
        <dbReference type="ARBA" id="ARBA00023065"/>
    </source>
</evidence>
<sequence>MSLGFFIPFAVMTSFWGLVGIIGPFCVPKSPNKELWRVSIVLTAICCYLSWLIFFLAQWHPFYGPTLSSKTLRVMQLEWKPKW</sequence>
<keyword evidence="6 9" id="KW-1133">Transmembrane helix</keyword>
<dbReference type="Proteomes" id="UP000321570">
    <property type="component" value="Unassembled WGS sequence"/>
</dbReference>
<dbReference type="GO" id="GO:0033179">
    <property type="term" value="C:proton-transporting V-type ATPase, V0 domain"/>
    <property type="evidence" value="ECO:0007669"/>
    <property type="project" value="InterPro"/>
</dbReference>
<evidence type="ECO:0000256" key="9">
    <source>
        <dbReference type="SAM" id="Phobius"/>
    </source>
</evidence>
<evidence type="ECO:0000256" key="5">
    <source>
        <dbReference type="ARBA" id="ARBA00022781"/>
    </source>
</evidence>
<keyword evidence="5" id="KW-0375">Hydrogen ion transport</keyword>
<name>A0A564Z8V7_HYMDI</name>
<dbReference type="Pfam" id="PF05493">
    <property type="entry name" value="ATP_synt_H"/>
    <property type="match status" value="1"/>
</dbReference>
<keyword evidence="11" id="KW-1185">Reference proteome</keyword>
<keyword evidence="4 9" id="KW-0812">Transmembrane</keyword>
<evidence type="ECO:0000256" key="1">
    <source>
        <dbReference type="ARBA" id="ARBA00004127"/>
    </source>
</evidence>
<evidence type="ECO:0000256" key="6">
    <source>
        <dbReference type="ARBA" id="ARBA00022989"/>
    </source>
</evidence>
<feature type="transmembrane region" description="Helical" evidence="9">
    <location>
        <begin position="39"/>
        <end position="59"/>
    </location>
</feature>
<evidence type="ECO:0000313" key="11">
    <source>
        <dbReference type="Proteomes" id="UP000321570"/>
    </source>
</evidence>
<comment type="subcellular location">
    <subcellularLocation>
        <location evidence="1">Endomembrane system</location>
        <topology evidence="1">Multi-pass membrane protein</topology>
    </subcellularLocation>
</comment>
<evidence type="ECO:0008006" key="12">
    <source>
        <dbReference type="Google" id="ProtNLM"/>
    </source>
</evidence>
<dbReference type="PANTHER" id="PTHR12263:SF0">
    <property type="entry name" value="V-TYPE PROTON ATPASE SUBUNIT"/>
    <property type="match status" value="1"/>
</dbReference>
<evidence type="ECO:0000256" key="8">
    <source>
        <dbReference type="ARBA" id="ARBA00023136"/>
    </source>
</evidence>
<evidence type="ECO:0000313" key="10">
    <source>
        <dbReference type="EMBL" id="VUZ55945.1"/>
    </source>
</evidence>
<keyword evidence="3" id="KW-0813">Transport</keyword>
<keyword evidence="8 9" id="KW-0472">Membrane</keyword>
<gene>
    <name evidence="10" type="ORF">WMSIL1_LOCUS13608</name>
</gene>
<feature type="transmembrane region" description="Helical" evidence="9">
    <location>
        <begin position="6"/>
        <end position="27"/>
    </location>
</feature>
<organism evidence="10 11">
    <name type="scientific">Hymenolepis diminuta</name>
    <name type="common">Rat tapeworm</name>
    <dbReference type="NCBI Taxonomy" id="6216"/>
    <lineage>
        <taxon>Eukaryota</taxon>
        <taxon>Metazoa</taxon>
        <taxon>Spiralia</taxon>
        <taxon>Lophotrochozoa</taxon>
        <taxon>Platyhelminthes</taxon>
        <taxon>Cestoda</taxon>
        <taxon>Eucestoda</taxon>
        <taxon>Cyclophyllidea</taxon>
        <taxon>Hymenolepididae</taxon>
        <taxon>Hymenolepis</taxon>
    </lineage>
</organism>
<evidence type="ECO:0000256" key="2">
    <source>
        <dbReference type="ARBA" id="ARBA00008328"/>
    </source>
</evidence>
<proteinExistence type="inferred from homology"/>
<dbReference type="AlphaFoldDB" id="A0A564Z8V7"/>
<keyword evidence="7" id="KW-0406">Ion transport</keyword>
<evidence type="ECO:0000256" key="4">
    <source>
        <dbReference type="ARBA" id="ARBA00022692"/>
    </source>
</evidence>
<dbReference type="GO" id="GO:0012505">
    <property type="term" value="C:endomembrane system"/>
    <property type="evidence" value="ECO:0007669"/>
    <property type="project" value="UniProtKB-SubCell"/>
</dbReference>
<accession>A0A564Z8V7</accession>